<evidence type="ECO:0000313" key="2">
    <source>
        <dbReference type="EMBL" id="PLN75464.1"/>
    </source>
</evidence>
<evidence type="ECO:0000313" key="3">
    <source>
        <dbReference type="Proteomes" id="UP000235023"/>
    </source>
</evidence>
<accession>A0A2J5HF01</accession>
<proteinExistence type="predicted"/>
<reference evidence="3" key="1">
    <citation type="submission" date="2017-12" db="EMBL/GenBank/DDBJ databases">
        <authorList>
            <consortium name="DOE Joint Genome Institute"/>
            <person name="Mondo S.J."/>
            <person name="Kjaerbolling I."/>
            <person name="Vesth T.C."/>
            <person name="Frisvad J.C."/>
            <person name="Nybo J.L."/>
            <person name="Theobald S."/>
            <person name="Kuo A."/>
            <person name="Bowyer P."/>
            <person name="Matsuda Y."/>
            <person name="Lyhne E.K."/>
            <person name="Kogle M.E."/>
            <person name="Clum A."/>
            <person name="Lipzen A."/>
            <person name="Salamov A."/>
            <person name="Ngan C.Y."/>
            <person name="Daum C."/>
            <person name="Chiniquy J."/>
            <person name="Barry K."/>
            <person name="LaButti K."/>
            <person name="Haridas S."/>
            <person name="Simmons B.A."/>
            <person name="Magnuson J.K."/>
            <person name="Mortensen U.H."/>
            <person name="Larsen T.O."/>
            <person name="Grigoriev I.V."/>
            <person name="Baker S.E."/>
            <person name="Andersen M.R."/>
            <person name="Nordberg H.P."/>
            <person name="Cantor M.N."/>
            <person name="Hua S.X."/>
        </authorList>
    </citation>
    <scope>NUCLEOTIDE SEQUENCE [LARGE SCALE GENOMIC DNA]</scope>
    <source>
        <strain evidence="3">IBT 19404</strain>
    </source>
</reference>
<evidence type="ECO:0000256" key="1">
    <source>
        <dbReference type="SAM" id="MobiDB-lite"/>
    </source>
</evidence>
<protein>
    <submittedName>
        <fullName evidence="2">Uncharacterized protein</fullName>
    </submittedName>
</protein>
<dbReference type="AlphaFoldDB" id="A0A2J5HF01"/>
<feature type="region of interest" description="Disordered" evidence="1">
    <location>
        <begin position="1"/>
        <end position="72"/>
    </location>
</feature>
<gene>
    <name evidence="2" type="ORF">BDW42DRAFT_180654</name>
</gene>
<name>A0A2J5HF01_9EURO</name>
<dbReference type="OrthoDB" id="4779541at2759"/>
<organism evidence="2 3">
    <name type="scientific">Aspergillus taichungensis</name>
    <dbReference type="NCBI Taxonomy" id="482145"/>
    <lineage>
        <taxon>Eukaryota</taxon>
        <taxon>Fungi</taxon>
        <taxon>Dikarya</taxon>
        <taxon>Ascomycota</taxon>
        <taxon>Pezizomycotina</taxon>
        <taxon>Eurotiomycetes</taxon>
        <taxon>Eurotiomycetidae</taxon>
        <taxon>Eurotiales</taxon>
        <taxon>Aspergillaceae</taxon>
        <taxon>Aspergillus</taxon>
        <taxon>Aspergillus subgen. Circumdati</taxon>
    </lineage>
</organism>
<feature type="compositionally biased region" description="Low complexity" evidence="1">
    <location>
        <begin position="45"/>
        <end position="59"/>
    </location>
</feature>
<keyword evidence="3" id="KW-1185">Reference proteome</keyword>
<dbReference type="EMBL" id="KZ559648">
    <property type="protein sequence ID" value="PLN75464.1"/>
    <property type="molecule type" value="Genomic_DNA"/>
</dbReference>
<dbReference type="Proteomes" id="UP000235023">
    <property type="component" value="Unassembled WGS sequence"/>
</dbReference>
<sequence length="125" mass="12461">MTTQPPHYSSTFGAPHQDPSSTTPTGTHLSSANQATSDTTGIGHQGSHASSGTGAAGSEAAKKGEQLGQGVHSAAAGIHGFGESLRGGLNAAVDKAFGHDEGVAKNANIAEKGEREVQSGRFSGH</sequence>
<feature type="compositionally biased region" description="Polar residues" evidence="1">
    <location>
        <begin position="1"/>
        <end position="42"/>
    </location>
</feature>